<sequence length="94" mass="9823">MGFSSGEEIHILVLLLAAALANATPYQQRAMLGPDRGSTIVESPDGLQAKVAEPMAMLGSAQLHQAAGGTADQLFLLSFNDQLSLLSLNDNLVS</sequence>
<accession>A0AAV2GTA1</accession>
<reference evidence="2 3" key="1">
    <citation type="submission" date="2024-04" db="EMBL/GenBank/DDBJ databases">
        <authorList>
            <person name="Fracassetti M."/>
        </authorList>
    </citation>
    <scope>NUCLEOTIDE SEQUENCE [LARGE SCALE GENOMIC DNA]</scope>
</reference>
<dbReference type="SUPFAM" id="SSF63570">
    <property type="entry name" value="PABC (PABP) domain"/>
    <property type="match status" value="1"/>
</dbReference>
<dbReference type="AlphaFoldDB" id="A0AAV2GTA1"/>
<name>A0AAV2GTA1_9ROSI</name>
<feature type="signal peptide" evidence="1">
    <location>
        <begin position="1"/>
        <end position="23"/>
    </location>
</feature>
<keyword evidence="1" id="KW-0732">Signal</keyword>
<organism evidence="2 3">
    <name type="scientific">Linum trigynum</name>
    <dbReference type="NCBI Taxonomy" id="586398"/>
    <lineage>
        <taxon>Eukaryota</taxon>
        <taxon>Viridiplantae</taxon>
        <taxon>Streptophyta</taxon>
        <taxon>Embryophyta</taxon>
        <taxon>Tracheophyta</taxon>
        <taxon>Spermatophyta</taxon>
        <taxon>Magnoliopsida</taxon>
        <taxon>eudicotyledons</taxon>
        <taxon>Gunneridae</taxon>
        <taxon>Pentapetalae</taxon>
        <taxon>rosids</taxon>
        <taxon>fabids</taxon>
        <taxon>Malpighiales</taxon>
        <taxon>Linaceae</taxon>
        <taxon>Linum</taxon>
    </lineage>
</organism>
<proteinExistence type="predicted"/>
<protein>
    <submittedName>
        <fullName evidence="2">Uncharacterized protein</fullName>
    </submittedName>
</protein>
<gene>
    <name evidence="2" type="ORF">LTRI10_LOCUS52278</name>
</gene>
<dbReference type="InterPro" id="IPR036053">
    <property type="entry name" value="PABP-dom"/>
</dbReference>
<dbReference type="GO" id="GO:0003723">
    <property type="term" value="F:RNA binding"/>
    <property type="evidence" value="ECO:0007669"/>
    <property type="project" value="InterPro"/>
</dbReference>
<evidence type="ECO:0000256" key="1">
    <source>
        <dbReference type="SAM" id="SignalP"/>
    </source>
</evidence>
<evidence type="ECO:0000313" key="3">
    <source>
        <dbReference type="Proteomes" id="UP001497516"/>
    </source>
</evidence>
<evidence type="ECO:0000313" key="2">
    <source>
        <dbReference type="EMBL" id="CAL1413023.1"/>
    </source>
</evidence>
<feature type="chain" id="PRO_5043707624" evidence="1">
    <location>
        <begin position="24"/>
        <end position="94"/>
    </location>
</feature>
<dbReference type="Proteomes" id="UP001497516">
    <property type="component" value="Chromosome 9"/>
</dbReference>
<keyword evidence="3" id="KW-1185">Reference proteome</keyword>
<dbReference type="EMBL" id="OZ034822">
    <property type="protein sequence ID" value="CAL1413023.1"/>
    <property type="molecule type" value="Genomic_DNA"/>
</dbReference>